<comment type="caution">
    <text evidence="1">The sequence shown here is derived from an EMBL/GenBank/DDBJ whole genome shotgun (WGS) entry which is preliminary data.</text>
</comment>
<dbReference type="EMBL" id="JBHMEY010000008">
    <property type="protein sequence ID" value="MFB9095615.1"/>
    <property type="molecule type" value="Genomic_DNA"/>
</dbReference>
<dbReference type="Proteomes" id="UP001589607">
    <property type="component" value="Unassembled WGS sequence"/>
</dbReference>
<organism evidence="1 2">
    <name type="scientific">Flavobacterium jumunjinense</name>
    <dbReference type="NCBI Taxonomy" id="998845"/>
    <lineage>
        <taxon>Bacteria</taxon>
        <taxon>Pseudomonadati</taxon>
        <taxon>Bacteroidota</taxon>
        <taxon>Flavobacteriia</taxon>
        <taxon>Flavobacteriales</taxon>
        <taxon>Flavobacteriaceae</taxon>
        <taxon>Flavobacterium</taxon>
    </lineage>
</organism>
<evidence type="ECO:0000313" key="1">
    <source>
        <dbReference type="EMBL" id="MFB9095615.1"/>
    </source>
</evidence>
<reference evidence="1 2" key="1">
    <citation type="submission" date="2024-09" db="EMBL/GenBank/DDBJ databases">
        <authorList>
            <person name="Sun Q."/>
            <person name="Mori K."/>
        </authorList>
    </citation>
    <scope>NUCLEOTIDE SEQUENCE [LARGE SCALE GENOMIC DNA]</scope>
    <source>
        <strain evidence="1 2">CECT 7955</strain>
    </source>
</reference>
<gene>
    <name evidence="1" type="ORF">ACFFVF_03740</name>
</gene>
<dbReference type="Gene3D" id="2.40.160.60">
    <property type="entry name" value="Outer membrane protein transport protein (OMPP1/FadL/TodX)"/>
    <property type="match status" value="1"/>
</dbReference>
<protein>
    <recommendedName>
        <fullName evidence="3">Long-chain fatty acid transport protein</fullName>
    </recommendedName>
</protein>
<evidence type="ECO:0000313" key="2">
    <source>
        <dbReference type="Proteomes" id="UP001589607"/>
    </source>
</evidence>
<proteinExistence type="predicted"/>
<evidence type="ECO:0008006" key="3">
    <source>
        <dbReference type="Google" id="ProtNLM"/>
    </source>
</evidence>
<name>A0ABV5GJQ7_9FLAO</name>
<dbReference type="RefSeq" id="WP_236458383.1">
    <property type="nucleotide sequence ID" value="NZ_CBCSGE010000016.1"/>
</dbReference>
<accession>A0ABV5GJQ7</accession>
<sequence length="416" mass="45879">MTKKLIVFVTLLFCVIGYSQEGTSSPYSYYGLGEVKFRGTQSSRAMGGLGIQGDSISLNLLNPASYSHLRLTTLAVGATSTFTNLENETEKGKAKRTGLDYLAVGIPMGKFGASLGVLPYSAVGYKLKSSTTIDGQVVEKSFTGEGNINKVFFGLAYSVNKKLSLGFDVQYNFGDIQNESIENNTSITLSGRERNTSRISGSSFNIGALYTTKWKEKYDIYTSFVFSPEARLNSTNERNLATVTFTGNGAEIVNDNIDIAVPNSKLSIPTKLALGLGLGEKNKWLVGSEVTFQSSSQISNRFRDEDADVAYKNSQKFVLGGFYIPKFDSYTSYLSRVVYRAGVRYENTGLVIKNKEINDYGMNFGLGLPLGYSKIDVGFEFGVRGTTYYNLVRENYFNLSIGLSLSDKWFKKRKID</sequence>
<keyword evidence="2" id="KW-1185">Reference proteome</keyword>